<dbReference type="Proteomes" id="UP000075666">
    <property type="component" value="Unassembled WGS sequence"/>
</dbReference>
<dbReference type="OrthoDB" id="2720594at2"/>
<dbReference type="InterPro" id="IPR032710">
    <property type="entry name" value="NTF2-like_dom_sf"/>
</dbReference>
<evidence type="ECO:0000313" key="1">
    <source>
        <dbReference type="EMBL" id="KYD10669.1"/>
    </source>
</evidence>
<evidence type="ECO:0000313" key="2">
    <source>
        <dbReference type="Proteomes" id="UP000075666"/>
    </source>
</evidence>
<organism evidence="1 2">
    <name type="scientific">Heyndrickxia sporothermodurans</name>
    <dbReference type="NCBI Taxonomy" id="46224"/>
    <lineage>
        <taxon>Bacteria</taxon>
        <taxon>Bacillati</taxon>
        <taxon>Bacillota</taxon>
        <taxon>Bacilli</taxon>
        <taxon>Bacillales</taxon>
        <taxon>Bacillaceae</taxon>
        <taxon>Heyndrickxia</taxon>
    </lineage>
</organism>
<dbReference type="Gene3D" id="3.10.450.100">
    <property type="entry name" value="NTF2-like, domain 1"/>
    <property type="match status" value="1"/>
</dbReference>
<proteinExistence type="predicted"/>
<name>A0A150LF67_9BACI</name>
<dbReference type="AlphaFoldDB" id="A0A150LF67"/>
<accession>A0A150LF67</accession>
<gene>
    <name evidence="1" type="ORF">B4102_2308</name>
</gene>
<comment type="caution">
    <text evidence="1">The sequence shown here is derived from an EMBL/GenBank/DDBJ whole genome shotgun (WGS) entry which is preliminary data.</text>
</comment>
<sequence>MRRKRKPALKIIVFTLIIILLCLLLYVIFSQSSKDRATSLVEDFYQYEKSGNFGGSWTLFHPLMKKKFSQEDYIQRRAHVFMQDFGAKTFSYTVGKAHHLKSWTFSKESPKFKNTYQVPITQTFKSEFGVFTIHQDVYVVEEKDKWYILWAYKK</sequence>
<dbReference type="SUPFAM" id="SSF54427">
    <property type="entry name" value="NTF2-like"/>
    <property type="match status" value="1"/>
</dbReference>
<dbReference type="STRING" id="46224.B4102_2308"/>
<reference evidence="1 2" key="1">
    <citation type="submission" date="2016-01" db="EMBL/GenBank/DDBJ databases">
        <title>Genome Sequences of Twelve Sporeforming Bacillus Species Isolated from Foods.</title>
        <authorList>
            <person name="Berendsen E.M."/>
            <person name="Wells-Bennik M.H."/>
            <person name="Krawcyk A.O."/>
            <person name="De Jong A."/>
            <person name="Holsappel S."/>
            <person name="Eijlander R.T."/>
            <person name="Kuipers O.P."/>
        </authorList>
    </citation>
    <scope>NUCLEOTIDE SEQUENCE [LARGE SCALE GENOMIC DNA]</scope>
    <source>
        <strain evidence="1 2">B4102</strain>
    </source>
</reference>
<dbReference type="RefSeq" id="WP_066227541.1">
    <property type="nucleotide sequence ID" value="NZ_JALKTV010000009.1"/>
</dbReference>
<dbReference type="GeneID" id="62499903"/>
<dbReference type="PATRIC" id="fig|46224.3.peg.891"/>
<protein>
    <submittedName>
        <fullName evidence="1">Uncharacterized protein</fullName>
    </submittedName>
</protein>
<keyword evidence="2" id="KW-1185">Reference proteome</keyword>
<dbReference type="EMBL" id="LQYN01000012">
    <property type="protein sequence ID" value="KYD10669.1"/>
    <property type="molecule type" value="Genomic_DNA"/>
</dbReference>